<accession>A0A6A6UEF7</accession>
<dbReference type="Proteomes" id="UP000799302">
    <property type="component" value="Unassembled WGS sequence"/>
</dbReference>
<keyword evidence="2" id="KW-1133">Transmembrane helix</keyword>
<keyword evidence="2" id="KW-0812">Transmembrane</keyword>
<organism evidence="3 4">
    <name type="scientific">Microthyrium microscopicum</name>
    <dbReference type="NCBI Taxonomy" id="703497"/>
    <lineage>
        <taxon>Eukaryota</taxon>
        <taxon>Fungi</taxon>
        <taxon>Dikarya</taxon>
        <taxon>Ascomycota</taxon>
        <taxon>Pezizomycotina</taxon>
        <taxon>Dothideomycetes</taxon>
        <taxon>Dothideomycetes incertae sedis</taxon>
        <taxon>Microthyriales</taxon>
        <taxon>Microthyriaceae</taxon>
        <taxon>Microthyrium</taxon>
    </lineage>
</organism>
<feature type="region of interest" description="Disordered" evidence="1">
    <location>
        <begin position="330"/>
        <end position="352"/>
    </location>
</feature>
<gene>
    <name evidence="3" type="ORF">BT63DRAFT_478234</name>
</gene>
<evidence type="ECO:0000313" key="4">
    <source>
        <dbReference type="Proteomes" id="UP000799302"/>
    </source>
</evidence>
<evidence type="ECO:0000256" key="1">
    <source>
        <dbReference type="SAM" id="MobiDB-lite"/>
    </source>
</evidence>
<evidence type="ECO:0000313" key="3">
    <source>
        <dbReference type="EMBL" id="KAF2670016.1"/>
    </source>
</evidence>
<keyword evidence="2" id="KW-0472">Membrane</keyword>
<evidence type="ECO:0000256" key="2">
    <source>
        <dbReference type="SAM" id="Phobius"/>
    </source>
</evidence>
<feature type="transmembrane region" description="Helical" evidence="2">
    <location>
        <begin position="141"/>
        <end position="161"/>
    </location>
</feature>
<sequence length="352" mass="38961">MSLLNAAKNWAPFKINALGIITLVGADPLRASLARLVPSKFEYLPLFASQIFVDNTITASVPGFTLYNITDGILSTDLSTWWARWLLCQEITFNTTKFDIDSIDKPRSSSTIIWIVTIVASLLANACLIVVPFLMGDWYGLAASVSLIATTLTRNYMLVSLRQSVDRLVSRADNQATPVKLLLVLPSNRMVTIYTTRGITTEVLLTEATPSNERLYSLARVMTWIASGILVVCLGSACLAVQLIIISTTVGATVAVTQQVGCDEHHIGTKLEIKQRVHEGGESRKHVYVQLDLNAEQEAALLSWHFMPMEYNKHWWTAYRGLVEEYREDTAKSERVTTNGNEGETGSREGSS</sequence>
<feature type="transmembrane region" description="Helical" evidence="2">
    <location>
        <begin position="112"/>
        <end position="135"/>
    </location>
</feature>
<feature type="transmembrane region" description="Helical" evidence="2">
    <location>
        <begin position="221"/>
        <end position="245"/>
    </location>
</feature>
<reference evidence="3" key="1">
    <citation type="journal article" date="2020" name="Stud. Mycol.">
        <title>101 Dothideomycetes genomes: a test case for predicting lifestyles and emergence of pathogens.</title>
        <authorList>
            <person name="Haridas S."/>
            <person name="Albert R."/>
            <person name="Binder M."/>
            <person name="Bloem J."/>
            <person name="Labutti K."/>
            <person name="Salamov A."/>
            <person name="Andreopoulos B."/>
            <person name="Baker S."/>
            <person name="Barry K."/>
            <person name="Bills G."/>
            <person name="Bluhm B."/>
            <person name="Cannon C."/>
            <person name="Castanera R."/>
            <person name="Culley D."/>
            <person name="Daum C."/>
            <person name="Ezra D."/>
            <person name="Gonzalez J."/>
            <person name="Henrissat B."/>
            <person name="Kuo A."/>
            <person name="Liang C."/>
            <person name="Lipzen A."/>
            <person name="Lutzoni F."/>
            <person name="Magnuson J."/>
            <person name="Mondo S."/>
            <person name="Nolan M."/>
            <person name="Ohm R."/>
            <person name="Pangilinan J."/>
            <person name="Park H.-J."/>
            <person name="Ramirez L."/>
            <person name="Alfaro M."/>
            <person name="Sun H."/>
            <person name="Tritt A."/>
            <person name="Yoshinaga Y."/>
            <person name="Zwiers L.-H."/>
            <person name="Turgeon B."/>
            <person name="Goodwin S."/>
            <person name="Spatafora J."/>
            <person name="Crous P."/>
            <person name="Grigoriev I."/>
        </authorList>
    </citation>
    <scope>NUCLEOTIDE SEQUENCE</scope>
    <source>
        <strain evidence="3">CBS 115976</strain>
    </source>
</reference>
<dbReference type="AlphaFoldDB" id="A0A6A6UEF7"/>
<name>A0A6A6UEF7_9PEZI</name>
<protein>
    <submittedName>
        <fullName evidence="3">Uncharacterized protein</fullName>
    </submittedName>
</protein>
<keyword evidence="4" id="KW-1185">Reference proteome</keyword>
<dbReference type="OrthoDB" id="5422688at2759"/>
<dbReference type="EMBL" id="MU004234">
    <property type="protein sequence ID" value="KAF2670016.1"/>
    <property type="molecule type" value="Genomic_DNA"/>
</dbReference>
<proteinExistence type="predicted"/>